<dbReference type="Proteomes" id="UP000188879">
    <property type="component" value="Unassembled WGS sequence"/>
</dbReference>
<feature type="active site" evidence="2">
    <location>
        <position position="299"/>
    </location>
</feature>
<feature type="domain" description="AB hydrolase-1" evidence="4">
    <location>
        <begin position="67"/>
        <end position="326"/>
    </location>
</feature>
<evidence type="ECO:0000256" key="1">
    <source>
        <dbReference type="ARBA" id="ARBA00022679"/>
    </source>
</evidence>
<feature type="active site" evidence="2">
    <location>
        <position position="333"/>
    </location>
</feature>
<name>A0A1V2H4M8_9PROT</name>
<protein>
    <recommendedName>
        <fullName evidence="4">AB hydrolase-1 domain-containing protein</fullName>
    </recommendedName>
</protein>
<dbReference type="PIRSF" id="PIRSF000443">
    <property type="entry name" value="Homoser_Ac_trans"/>
    <property type="match status" value="1"/>
</dbReference>
<dbReference type="OrthoDB" id="9800754at2"/>
<proteinExistence type="predicted"/>
<dbReference type="InterPro" id="IPR008220">
    <property type="entry name" value="HAT_MetX-like"/>
</dbReference>
<evidence type="ECO:0000313" key="6">
    <source>
        <dbReference type="Proteomes" id="UP000188879"/>
    </source>
</evidence>
<dbReference type="PANTHER" id="PTHR32268">
    <property type="entry name" value="HOMOSERINE O-ACETYLTRANSFERASE"/>
    <property type="match status" value="1"/>
</dbReference>
<feature type="signal peptide" evidence="3">
    <location>
        <begin position="1"/>
        <end position="26"/>
    </location>
</feature>
<dbReference type="Gene3D" id="3.40.50.1820">
    <property type="entry name" value="alpha/beta hydrolase"/>
    <property type="match status" value="1"/>
</dbReference>
<dbReference type="AlphaFoldDB" id="A0A1V2H4M8"/>
<dbReference type="GO" id="GO:0009092">
    <property type="term" value="P:homoserine metabolic process"/>
    <property type="evidence" value="ECO:0007669"/>
    <property type="project" value="TreeGrafter"/>
</dbReference>
<comment type="caution">
    <text evidence="5">The sequence shown here is derived from an EMBL/GenBank/DDBJ whole genome shotgun (WGS) entry which is preliminary data.</text>
</comment>
<dbReference type="GO" id="GO:0009086">
    <property type="term" value="P:methionine biosynthetic process"/>
    <property type="evidence" value="ECO:0007669"/>
    <property type="project" value="TreeGrafter"/>
</dbReference>
<keyword evidence="6" id="KW-1185">Reference proteome</keyword>
<dbReference type="InterPro" id="IPR029058">
    <property type="entry name" value="AB_hydrolase_fold"/>
</dbReference>
<evidence type="ECO:0000256" key="3">
    <source>
        <dbReference type="SAM" id="SignalP"/>
    </source>
</evidence>
<reference evidence="5 6" key="1">
    <citation type="submission" date="2016-10" db="EMBL/GenBank/DDBJ databases">
        <title>Draft Genome sequence of Roseomonas sp. strain M3.</title>
        <authorList>
            <person name="Subhash Y."/>
            <person name="Lee S."/>
        </authorList>
    </citation>
    <scope>NUCLEOTIDE SEQUENCE [LARGE SCALE GENOMIC DNA]</scope>
    <source>
        <strain evidence="5 6">M3</strain>
    </source>
</reference>
<dbReference type="GO" id="GO:0004414">
    <property type="term" value="F:homoserine O-acetyltransferase activity"/>
    <property type="evidence" value="ECO:0007669"/>
    <property type="project" value="TreeGrafter"/>
</dbReference>
<keyword evidence="3" id="KW-0732">Signal</keyword>
<organism evidence="5 6">
    <name type="scientific">Teichococcus deserti</name>
    <dbReference type="NCBI Taxonomy" id="1817963"/>
    <lineage>
        <taxon>Bacteria</taxon>
        <taxon>Pseudomonadati</taxon>
        <taxon>Pseudomonadota</taxon>
        <taxon>Alphaproteobacteria</taxon>
        <taxon>Acetobacterales</taxon>
        <taxon>Roseomonadaceae</taxon>
        <taxon>Roseomonas</taxon>
    </lineage>
</organism>
<feature type="active site" description="Nucleophile" evidence="2">
    <location>
        <position position="158"/>
    </location>
</feature>
<dbReference type="NCBIfam" id="NF005071">
    <property type="entry name" value="PRK06489.1"/>
    <property type="match status" value="1"/>
</dbReference>
<feature type="chain" id="PRO_5012211731" description="AB hydrolase-1 domain-containing protein" evidence="3">
    <location>
        <begin position="27"/>
        <end position="358"/>
    </location>
</feature>
<dbReference type="PANTHER" id="PTHR32268:SF11">
    <property type="entry name" value="HOMOSERINE O-ACETYLTRANSFERASE"/>
    <property type="match status" value="1"/>
</dbReference>
<accession>A0A1V2H4M8</accession>
<evidence type="ECO:0000313" key="5">
    <source>
        <dbReference type="EMBL" id="ONG55982.1"/>
    </source>
</evidence>
<dbReference type="Pfam" id="PF00561">
    <property type="entry name" value="Abhydrolase_1"/>
    <property type="match status" value="1"/>
</dbReference>
<evidence type="ECO:0000259" key="4">
    <source>
        <dbReference type="Pfam" id="PF00561"/>
    </source>
</evidence>
<gene>
    <name evidence="5" type="ORF">BKE38_07415</name>
</gene>
<dbReference type="EMBL" id="MLCO01000059">
    <property type="protein sequence ID" value="ONG55982.1"/>
    <property type="molecule type" value="Genomic_DNA"/>
</dbReference>
<dbReference type="RefSeq" id="WP_076956739.1">
    <property type="nucleotide sequence ID" value="NZ_MLCO01000059.1"/>
</dbReference>
<sequence length="358" mass="38396">MRLAITLRRLAAGAVLSMALLGAALAADHPAPQRGEFTARDFRFHDGTVLPALRLSYLTLGAPTGEPVLLLHGTAGSAQAMLAPAFAGALFGPGQPLDAQKYFIVIPDALGAGQSAKPSDGMRAGFPAYNYDDMVLAQHRLVTEGLGIRHLRLVIGNSMGGMHAWLWGIAWPEMMDGLVPLASQPIPMSGRNWMMRRMIIDAVRNDPAWQGGNYTTQPAGLRIANAFFGIATSGGSIAYQSLAPSREAADRLLQARLAQPFNQDANDVLFQWDSSRDFDPTEGLPRITAPVLAINAADDERNPPETGLMEQALARIPQARLHMIPASAETRGHGTTGIARFWAAPLAEFLAGLPKRQP</sequence>
<dbReference type="InterPro" id="IPR000073">
    <property type="entry name" value="AB_hydrolase_1"/>
</dbReference>
<keyword evidence="1" id="KW-0808">Transferase</keyword>
<evidence type="ECO:0000256" key="2">
    <source>
        <dbReference type="PIRSR" id="PIRSR000443-1"/>
    </source>
</evidence>
<dbReference type="SUPFAM" id="SSF53474">
    <property type="entry name" value="alpha/beta-Hydrolases"/>
    <property type="match status" value="1"/>
</dbReference>